<dbReference type="AlphaFoldDB" id="G8QUL7"/>
<dbReference type="RefSeq" id="WP_014271165.1">
    <property type="nucleotide sequence ID" value="NC_016633.1"/>
</dbReference>
<evidence type="ECO:0000256" key="5">
    <source>
        <dbReference type="ARBA" id="ARBA00022840"/>
    </source>
</evidence>
<organism evidence="6 7">
    <name type="scientific">Sphaerochaeta pleomorpha (strain ATCC BAA-1885 / DSM 22778 / Grapes)</name>
    <dbReference type="NCBI Taxonomy" id="158190"/>
    <lineage>
        <taxon>Bacteria</taxon>
        <taxon>Pseudomonadati</taxon>
        <taxon>Spirochaetota</taxon>
        <taxon>Spirochaetia</taxon>
        <taxon>Spirochaetales</taxon>
        <taxon>Sphaerochaetaceae</taxon>
        <taxon>Sphaerochaeta</taxon>
    </lineage>
</organism>
<dbReference type="GO" id="GO:0046917">
    <property type="term" value="F:triphosphoribosyl-dephospho-CoA synthase activity"/>
    <property type="evidence" value="ECO:0007669"/>
    <property type="project" value="UniProtKB-EC"/>
</dbReference>
<sequence>MEVEEFLCAKALLEEVGTTRKPGLVDRIHSGGHTDMDYQTFVASTRALKPFFGEMAETGKNWEGSLPALFKKIRLIGQVAELAMFQATGGVNTHKGLLFSAGILCSISGYSRMKYGSTNTDLLCSLVQEMTFEVLEEEFFQILEKPQKTHGEQLFTTKGIRGIRGEVQQGFPSVLTVSLPVYTRLLKEGRDSNLARIQTLLHLMANVCDTNILYRHSQETLDYVQQTAHYILQRGGAFSEEGLSLIVDFDRICTEKKISAGGCADLLGVTILLHDLNLLDAYGSTPSALLQFFRILTSTSNKECSLHESPVFF</sequence>
<reference evidence="6 7" key="1">
    <citation type="submission" date="2011-11" db="EMBL/GenBank/DDBJ databases">
        <title>Complete sequence of Spirochaeta sp. grapes.</title>
        <authorList>
            <consortium name="US DOE Joint Genome Institute"/>
            <person name="Lucas S."/>
            <person name="Han J."/>
            <person name="Lapidus A."/>
            <person name="Cheng J.-F."/>
            <person name="Goodwin L."/>
            <person name="Pitluck S."/>
            <person name="Peters L."/>
            <person name="Ovchinnikova G."/>
            <person name="Munk A.C."/>
            <person name="Detter J.C."/>
            <person name="Han C."/>
            <person name="Tapia R."/>
            <person name="Land M."/>
            <person name="Hauser L."/>
            <person name="Kyrpides N."/>
            <person name="Ivanova N."/>
            <person name="Pagani I."/>
            <person name="Ritalahtilisa K."/>
            <person name="Loeffler F."/>
            <person name="Woyke T."/>
        </authorList>
    </citation>
    <scope>NUCLEOTIDE SEQUENCE [LARGE SCALE GENOMIC DNA]</scope>
    <source>
        <strain evidence="7">ATCC BAA-1885 / DSM 22778 / Grapes</strain>
    </source>
</reference>
<dbReference type="HOGENOM" id="CLU_056179_1_0_12"/>
<evidence type="ECO:0000313" key="7">
    <source>
        <dbReference type="Proteomes" id="UP000005632"/>
    </source>
</evidence>
<keyword evidence="7" id="KW-1185">Reference proteome</keyword>
<dbReference type="eggNOG" id="COG1767">
    <property type="taxonomic scope" value="Bacteria"/>
</dbReference>
<dbReference type="InterPro" id="IPR017551">
    <property type="entry name" value="TriPribosyl-deP-CoA_syn_CitG"/>
</dbReference>
<gene>
    <name evidence="6" type="ordered locus">SpiGrapes_2564</name>
</gene>
<dbReference type="PANTHER" id="PTHR30201">
    <property type="entry name" value="TRIPHOSPHORIBOSYL-DEPHOSPHO-COA SYNTHASE"/>
    <property type="match status" value="1"/>
</dbReference>
<evidence type="ECO:0000313" key="6">
    <source>
        <dbReference type="EMBL" id="AEV30325.1"/>
    </source>
</evidence>
<dbReference type="OrthoDB" id="114886at2"/>
<accession>G8QUL7</accession>
<dbReference type="GO" id="GO:0005524">
    <property type="term" value="F:ATP binding"/>
    <property type="evidence" value="ECO:0007669"/>
    <property type="project" value="UniProtKB-KW"/>
</dbReference>
<name>G8QUL7_SPHPG</name>
<dbReference type="STRING" id="158190.SpiGrapes_2564"/>
<keyword evidence="4" id="KW-0547">Nucleotide-binding</keyword>
<dbReference type="GO" id="GO:0051191">
    <property type="term" value="P:prosthetic group biosynthetic process"/>
    <property type="evidence" value="ECO:0007669"/>
    <property type="project" value="TreeGrafter"/>
</dbReference>
<dbReference type="NCBIfam" id="TIGR03125">
    <property type="entry name" value="citrate_citG"/>
    <property type="match status" value="1"/>
</dbReference>
<comment type="catalytic activity">
    <reaction evidence="1">
        <text>3'-dephospho-CoA + ATP = 2'-(5''-triphospho-alpha-D-ribosyl)-3'-dephospho-CoA + adenine</text>
        <dbReference type="Rhea" id="RHEA:15117"/>
        <dbReference type="ChEBI" id="CHEBI:16708"/>
        <dbReference type="ChEBI" id="CHEBI:30616"/>
        <dbReference type="ChEBI" id="CHEBI:57328"/>
        <dbReference type="ChEBI" id="CHEBI:61378"/>
        <dbReference type="EC" id="2.4.2.52"/>
    </reaction>
</comment>
<evidence type="ECO:0000256" key="4">
    <source>
        <dbReference type="ARBA" id="ARBA00022741"/>
    </source>
</evidence>
<proteinExistence type="predicted"/>
<evidence type="ECO:0000256" key="3">
    <source>
        <dbReference type="ARBA" id="ARBA00022679"/>
    </source>
</evidence>
<keyword evidence="3" id="KW-0808">Transferase</keyword>
<keyword evidence="5" id="KW-0067">ATP-binding</keyword>
<dbReference type="EC" id="2.4.2.52" evidence="2"/>
<dbReference type="PANTHER" id="PTHR30201:SF2">
    <property type="entry name" value="2-(5''-TRIPHOSPHORIBOSYL)-3'-DEPHOSPHOCOENZYME-A SYNTHASE"/>
    <property type="match status" value="1"/>
</dbReference>
<dbReference type="Pfam" id="PF01874">
    <property type="entry name" value="CitG"/>
    <property type="match status" value="1"/>
</dbReference>
<protein>
    <recommendedName>
        <fullName evidence="2">triphosphoribosyl-dephospho-CoA synthase</fullName>
        <ecNumber evidence="2">2.4.2.52</ecNumber>
    </recommendedName>
</protein>
<dbReference type="Gene3D" id="1.10.4200.10">
    <property type="entry name" value="Triphosphoribosyl-dephospho-CoA protein"/>
    <property type="match status" value="1"/>
</dbReference>
<evidence type="ECO:0000256" key="2">
    <source>
        <dbReference type="ARBA" id="ARBA00012074"/>
    </source>
</evidence>
<dbReference type="Proteomes" id="UP000005632">
    <property type="component" value="Chromosome"/>
</dbReference>
<evidence type="ECO:0000256" key="1">
    <source>
        <dbReference type="ARBA" id="ARBA00001210"/>
    </source>
</evidence>
<dbReference type="EMBL" id="CP003155">
    <property type="protein sequence ID" value="AEV30325.1"/>
    <property type="molecule type" value="Genomic_DNA"/>
</dbReference>
<dbReference type="KEGG" id="sgp:SpiGrapes_2564"/>
<dbReference type="InterPro" id="IPR002736">
    <property type="entry name" value="CitG"/>
</dbReference>